<dbReference type="KEGG" id="stha:NCTC11429_00304"/>
<evidence type="ECO:0000313" key="2">
    <source>
        <dbReference type="EMBL" id="MEZ0451962.1"/>
    </source>
</evidence>
<sequence>MKIDILKLNDEHIAEVSGDGILLKDLEDGLQIMADCGGVQAYKAILYQENISPDFFELKTRLAGDILQKYTLYDFDIAIVGDFERYNSKSLNDFIFESNKRKKINFVATRDEAIRKLTRS</sequence>
<feature type="domain" description="DUF4180" evidence="1">
    <location>
        <begin position="9"/>
        <end position="117"/>
    </location>
</feature>
<reference evidence="3 4" key="1">
    <citation type="submission" date="2019-05" db="EMBL/GenBank/DDBJ databases">
        <authorList>
            <consortium name="Pathogen Informatics"/>
        </authorList>
    </citation>
    <scope>NUCLEOTIDE SEQUENCE [LARGE SCALE GENOMIC DNA]</scope>
    <source>
        <strain evidence="3 4">NCTC11429</strain>
    </source>
</reference>
<dbReference type="STRING" id="1123265.GCA_000686625_03304"/>
<accession>A0A4U9U7I9</accession>
<dbReference type="RefSeq" id="WP_028070080.1">
    <property type="nucleotide sequence ID" value="NZ_CP141191.1"/>
</dbReference>
<dbReference type="Proteomes" id="UP000308196">
    <property type="component" value="Chromosome"/>
</dbReference>
<dbReference type="EMBL" id="JBEOQB010000002">
    <property type="protein sequence ID" value="MEZ0451962.1"/>
    <property type="molecule type" value="Genomic_DNA"/>
</dbReference>
<protein>
    <submittedName>
        <fullName evidence="2">DUF4180 domain-containing protein</fullName>
    </submittedName>
</protein>
<evidence type="ECO:0000313" key="5">
    <source>
        <dbReference type="Proteomes" id="UP001566204"/>
    </source>
</evidence>
<dbReference type="InterPro" id="IPR025438">
    <property type="entry name" value="DUF4180"/>
</dbReference>
<name>A0A4U9U7I9_9SPHI</name>
<proteinExistence type="predicted"/>
<organism evidence="3 4">
    <name type="scientific">Sphingobacterium thalpophilum</name>
    <dbReference type="NCBI Taxonomy" id="259"/>
    <lineage>
        <taxon>Bacteria</taxon>
        <taxon>Pseudomonadati</taxon>
        <taxon>Bacteroidota</taxon>
        <taxon>Sphingobacteriia</taxon>
        <taxon>Sphingobacteriales</taxon>
        <taxon>Sphingobacteriaceae</taxon>
        <taxon>Sphingobacterium</taxon>
    </lineage>
</organism>
<evidence type="ECO:0000313" key="3">
    <source>
        <dbReference type="EMBL" id="VTR28900.1"/>
    </source>
</evidence>
<keyword evidence="5" id="KW-1185">Reference proteome</keyword>
<dbReference type="EMBL" id="LR590484">
    <property type="protein sequence ID" value="VTR28900.1"/>
    <property type="molecule type" value="Genomic_DNA"/>
</dbReference>
<evidence type="ECO:0000259" key="1">
    <source>
        <dbReference type="Pfam" id="PF13788"/>
    </source>
</evidence>
<reference evidence="2 5" key="2">
    <citation type="submission" date="2024-06" db="EMBL/GenBank/DDBJ databases">
        <title>Soil Sphingobacterium thalpophilum.</title>
        <authorList>
            <person name="Yang J."/>
            <person name="Li J."/>
        </authorList>
    </citation>
    <scope>NUCLEOTIDE SEQUENCE [LARGE SCALE GENOMIC DNA]</scope>
    <source>
        <strain evidence="2 5">22g91tb</strain>
    </source>
</reference>
<dbReference type="AlphaFoldDB" id="A0A4U9U7I9"/>
<evidence type="ECO:0000313" key="4">
    <source>
        <dbReference type="Proteomes" id="UP000308196"/>
    </source>
</evidence>
<dbReference type="Pfam" id="PF13788">
    <property type="entry name" value="DUF4180"/>
    <property type="match status" value="1"/>
</dbReference>
<gene>
    <name evidence="2" type="ORF">ABTW24_10175</name>
    <name evidence="3" type="ORF">NCTC11429_00304</name>
</gene>
<dbReference type="GeneID" id="78461124"/>
<dbReference type="Proteomes" id="UP001566204">
    <property type="component" value="Unassembled WGS sequence"/>
</dbReference>